<dbReference type="GO" id="GO:0006535">
    <property type="term" value="P:cysteine biosynthetic process from serine"/>
    <property type="evidence" value="ECO:0007669"/>
    <property type="project" value="InterPro"/>
</dbReference>
<evidence type="ECO:0000313" key="13">
    <source>
        <dbReference type="EMBL" id="ADN15607.1"/>
    </source>
</evidence>
<dbReference type="UniPathway" id="UPA00136">
    <property type="reaction ID" value="UER00199"/>
</dbReference>
<keyword evidence="14" id="KW-1185">Reference proteome</keyword>
<dbReference type="InterPro" id="IPR018357">
    <property type="entry name" value="Hexapep_transf_CS"/>
</dbReference>
<dbReference type="FunFam" id="2.160.10.10:FF:000007">
    <property type="entry name" value="Serine acetyltransferase"/>
    <property type="match status" value="1"/>
</dbReference>
<dbReference type="AlphaFoldDB" id="E0UH08"/>
<keyword evidence="10" id="KW-0198">Cysteine biosynthesis</keyword>
<comment type="catalytic activity">
    <reaction evidence="12">
        <text>L-serine + acetyl-CoA = O-acetyl-L-serine + CoA</text>
        <dbReference type="Rhea" id="RHEA:24560"/>
        <dbReference type="ChEBI" id="CHEBI:33384"/>
        <dbReference type="ChEBI" id="CHEBI:57287"/>
        <dbReference type="ChEBI" id="CHEBI:57288"/>
        <dbReference type="ChEBI" id="CHEBI:58340"/>
        <dbReference type="EC" id="2.3.1.30"/>
    </reaction>
</comment>
<dbReference type="InterPro" id="IPR053376">
    <property type="entry name" value="Serine_acetyltransferase"/>
</dbReference>
<evidence type="ECO:0000256" key="11">
    <source>
        <dbReference type="ARBA" id="ARBA00023315"/>
    </source>
</evidence>
<dbReference type="PANTHER" id="PTHR42811">
    <property type="entry name" value="SERINE ACETYLTRANSFERASE"/>
    <property type="match status" value="1"/>
</dbReference>
<dbReference type="InterPro" id="IPR001451">
    <property type="entry name" value="Hexapep"/>
</dbReference>
<dbReference type="SUPFAM" id="SSF51161">
    <property type="entry name" value="Trimeric LpxA-like enzymes"/>
    <property type="match status" value="1"/>
</dbReference>
<dbReference type="CDD" id="cd03354">
    <property type="entry name" value="LbH_SAT"/>
    <property type="match status" value="1"/>
</dbReference>
<dbReference type="FunFam" id="1.10.3130.10:FF:000003">
    <property type="entry name" value="Serine acetyltransferase"/>
    <property type="match status" value="1"/>
</dbReference>
<keyword evidence="11" id="KW-0012">Acyltransferase</keyword>
<dbReference type="Gene3D" id="1.10.3130.10">
    <property type="entry name" value="serine acetyltransferase, domain 1"/>
    <property type="match status" value="1"/>
</dbReference>
<dbReference type="InterPro" id="IPR005881">
    <property type="entry name" value="Ser_O-AcTrfase"/>
</dbReference>
<comment type="subcellular location">
    <subcellularLocation>
        <location evidence="1">Cytoplasm</location>
    </subcellularLocation>
</comment>
<dbReference type="PROSITE" id="PS00101">
    <property type="entry name" value="HEXAPEP_TRANSFERASES"/>
    <property type="match status" value="1"/>
</dbReference>
<proteinExistence type="inferred from homology"/>
<dbReference type="InterPro" id="IPR011004">
    <property type="entry name" value="Trimer_LpxA-like_sf"/>
</dbReference>
<keyword evidence="6" id="KW-0963">Cytoplasm</keyword>
<keyword evidence="8 13" id="KW-0808">Transferase</keyword>
<evidence type="ECO:0000256" key="2">
    <source>
        <dbReference type="ARBA" id="ARBA00004876"/>
    </source>
</evidence>
<organism evidence="13 14">
    <name type="scientific">Gloeothece verrucosa (strain PCC 7822)</name>
    <name type="common">Cyanothece sp. (strain PCC 7822)</name>
    <dbReference type="NCBI Taxonomy" id="497965"/>
    <lineage>
        <taxon>Bacteria</taxon>
        <taxon>Bacillati</taxon>
        <taxon>Cyanobacteriota</taxon>
        <taxon>Cyanophyceae</taxon>
        <taxon>Oscillatoriophycideae</taxon>
        <taxon>Chroococcales</taxon>
        <taxon>Aphanothecaceae</taxon>
        <taxon>Gloeothece</taxon>
        <taxon>Gloeothece verrucosa</taxon>
    </lineage>
</organism>
<dbReference type="EC" id="2.3.1.30" evidence="4"/>
<evidence type="ECO:0000256" key="8">
    <source>
        <dbReference type="ARBA" id="ARBA00022679"/>
    </source>
</evidence>
<evidence type="ECO:0000256" key="4">
    <source>
        <dbReference type="ARBA" id="ARBA00013266"/>
    </source>
</evidence>
<dbReference type="InterPro" id="IPR045304">
    <property type="entry name" value="LbH_SAT"/>
</dbReference>
<dbReference type="InterPro" id="IPR042122">
    <property type="entry name" value="Ser_AcTrfase_N_sf"/>
</dbReference>
<dbReference type="STRING" id="497965.Cyan7822_3670"/>
<dbReference type="GO" id="GO:0009001">
    <property type="term" value="F:serine O-acetyltransferase activity"/>
    <property type="evidence" value="ECO:0007669"/>
    <property type="project" value="UniProtKB-EC"/>
</dbReference>
<gene>
    <name evidence="13" type="ordered locus">Cyan7822_3670</name>
</gene>
<accession>E0UH08</accession>
<name>E0UH08_GLOV7</name>
<dbReference type="GO" id="GO:0031470">
    <property type="term" value="C:carboxysome"/>
    <property type="evidence" value="ECO:0007669"/>
    <property type="project" value="UniProtKB-ARBA"/>
</dbReference>
<reference evidence="14" key="1">
    <citation type="journal article" date="2011" name="MBio">
        <title>Novel metabolic attributes of the genus Cyanothece, comprising a group of unicellular nitrogen-fixing Cyanobacteria.</title>
        <authorList>
            <person name="Bandyopadhyay A."/>
            <person name="Elvitigala T."/>
            <person name="Welsh E."/>
            <person name="Stockel J."/>
            <person name="Liberton M."/>
            <person name="Min H."/>
            <person name="Sherman L.A."/>
            <person name="Pakrasi H.B."/>
        </authorList>
    </citation>
    <scope>NUCLEOTIDE SEQUENCE [LARGE SCALE GENOMIC DNA]</scope>
    <source>
        <strain evidence="14">PCC 7822</strain>
    </source>
</reference>
<dbReference type="HOGENOM" id="CLU_051638_10_0_3"/>
<dbReference type="GO" id="GO:0005737">
    <property type="term" value="C:cytoplasm"/>
    <property type="evidence" value="ECO:0007669"/>
    <property type="project" value="UniProtKB-SubCell"/>
</dbReference>
<evidence type="ECO:0000256" key="12">
    <source>
        <dbReference type="ARBA" id="ARBA00049486"/>
    </source>
</evidence>
<comment type="similarity">
    <text evidence="3">Belongs to the transferase hexapeptide repeat family.</text>
</comment>
<evidence type="ECO:0000256" key="10">
    <source>
        <dbReference type="ARBA" id="ARBA00023192"/>
    </source>
</evidence>
<dbReference type="Gene3D" id="2.160.10.10">
    <property type="entry name" value="Hexapeptide repeat proteins"/>
    <property type="match status" value="1"/>
</dbReference>
<evidence type="ECO:0000313" key="14">
    <source>
        <dbReference type="Proteomes" id="UP000008206"/>
    </source>
</evidence>
<evidence type="ECO:0000256" key="6">
    <source>
        <dbReference type="ARBA" id="ARBA00022490"/>
    </source>
</evidence>
<dbReference type="eggNOG" id="COG1045">
    <property type="taxonomic scope" value="Bacteria"/>
</dbReference>
<dbReference type="GO" id="GO:0043886">
    <property type="term" value="F:structural constituent of carboxysome shell"/>
    <property type="evidence" value="ECO:0007669"/>
    <property type="project" value="UniProtKB-ARBA"/>
</dbReference>
<dbReference type="NCBIfam" id="TIGR01172">
    <property type="entry name" value="cysE"/>
    <property type="match status" value="1"/>
</dbReference>
<evidence type="ECO:0000256" key="1">
    <source>
        <dbReference type="ARBA" id="ARBA00004496"/>
    </source>
</evidence>
<evidence type="ECO:0000256" key="9">
    <source>
        <dbReference type="ARBA" id="ARBA00022737"/>
    </source>
</evidence>
<protein>
    <recommendedName>
        <fullName evidence="5">Serine acetyltransferase</fullName>
        <ecNumber evidence="4">2.3.1.30</ecNumber>
    </recommendedName>
</protein>
<dbReference type="Pfam" id="PF00132">
    <property type="entry name" value="Hexapep"/>
    <property type="match status" value="1"/>
</dbReference>
<evidence type="ECO:0000256" key="5">
    <source>
        <dbReference type="ARBA" id="ARBA00018522"/>
    </source>
</evidence>
<evidence type="ECO:0000256" key="7">
    <source>
        <dbReference type="ARBA" id="ARBA00022605"/>
    </source>
</evidence>
<comment type="pathway">
    <text evidence="2">Amino-acid biosynthesis; L-cysteine biosynthesis; L-cysteine from L-serine: step 1/2.</text>
</comment>
<keyword evidence="7" id="KW-0028">Amino-acid biosynthesis</keyword>
<dbReference type="KEGG" id="cyj:Cyan7822_3670"/>
<dbReference type="EMBL" id="CP002198">
    <property type="protein sequence ID" value="ADN15607.1"/>
    <property type="molecule type" value="Genomic_DNA"/>
</dbReference>
<sequence>MFGLISLEANRHHHRAAQTKSAELVPHPTESCKLGAGHSQIGPQSGMIAKDEDTCPKESFLSQIPKAFSNIAQTLRSDFQIIFERDPAARNWLEVLCCYPGLHALVLHRLAHGLHQQKIPFFPRFISHLARFFTGIEIHPGATIGRGVFIDHGMGVVIGETAIVGDYCLIYQNVTLGGTGKETGKRHPTLGNHVIVGTGAKVLGNIEIGSQVRIGAGSIVLRNVPSDCTVVGIPGRIISRKEHAPLEHGKLPDVEASVIRSLLDRIEQLEQKLQNFVGDSTILNSRGEKPQGITPTSVESIFSQSLTSEQEFLICELPKEFLRDNSQLQENYQASSHSNSATVI</sequence>
<dbReference type="Proteomes" id="UP000008206">
    <property type="component" value="Chromosome"/>
</dbReference>
<keyword evidence="9" id="KW-0677">Repeat</keyword>
<dbReference type="NCBIfam" id="NF041874">
    <property type="entry name" value="EPS_EpsC"/>
    <property type="match status" value="1"/>
</dbReference>
<evidence type="ECO:0000256" key="3">
    <source>
        <dbReference type="ARBA" id="ARBA00007274"/>
    </source>
</evidence>